<dbReference type="RefSeq" id="WP_017362155.1">
    <property type="nucleotide sequence ID" value="NZ_FMZQ01000007.1"/>
</dbReference>
<keyword evidence="2" id="KW-1185">Reference proteome</keyword>
<dbReference type="EMBL" id="FMZQ01000007">
    <property type="protein sequence ID" value="SDC81490.1"/>
    <property type="molecule type" value="Genomic_DNA"/>
</dbReference>
<dbReference type="GeneID" id="57609201"/>
<evidence type="ECO:0000313" key="1">
    <source>
        <dbReference type="EMBL" id="SDC81490.1"/>
    </source>
</evidence>
<dbReference type="Proteomes" id="UP000199467">
    <property type="component" value="Unassembled WGS sequence"/>
</dbReference>
<dbReference type="AlphaFoldDB" id="A0A1G6PMQ7"/>
<evidence type="ECO:0000313" key="2">
    <source>
        <dbReference type="Proteomes" id="UP000199467"/>
    </source>
</evidence>
<accession>A0A1G6PMQ7</accession>
<proteinExistence type="predicted"/>
<organism evidence="1 2">
    <name type="scientific">Ectopseudomonas chengduensis</name>
    <dbReference type="NCBI Taxonomy" id="489632"/>
    <lineage>
        <taxon>Bacteria</taxon>
        <taxon>Pseudomonadati</taxon>
        <taxon>Pseudomonadota</taxon>
        <taxon>Gammaproteobacteria</taxon>
        <taxon>Pseudomonadales</taxon>
        <taxon>Pseudomonadaceae</taxon>
        <taxon>Ectopseudomonas</taxon>
    </lineage>
</organism>
<gene>
    <name evidence="1" type="ORF">SAMN05216576_1071</name>
</gene>
<reference evidence="2" key="1">
    <citation type="submission" date="2016-10" db="EMBL/GenBank/DDBJ databases">
        <authorList>
            <person name="Varghese N."/>
            <person name="Submissions S."/>
        </authorList>
    </citation>
    <scope>NUCLEOTIDE SEQUENCE [LARGE SCALE GENOMIC DNA]</scope>
    <source>
        <strain evidence="2">DSM 26382</strain>
    </source>
</reference>
<name>A0A1G6PMQ7_9GAMM</name>
<sequence length="167" mass="18013">MNKQLVLIGAVLSLLSQAAMAYAEEWHWEAFGTGSYSGQVNLRDDQGSALNYQRYSSGMNPQLFGMTSVQPPMVVVAGGKDITIDLVRAGTAVPKPTCTAPETPKIYVTASTVCDSGVGSNIGGYHTWAEDNGTDFIPRLAVWVQGLNWRQINNNPCGIVQVQTMCK</sequence>
<protein>
    <submittedName>
        <fullName evidence="1">Uncharacterized protein</fullName>
    </submittedName>
</protein>